<sequence length="275" mass="29712">MDRTNENQARLDWALEIACEAGNVTLQHFRQPTLEVERKGDDSPVTIADKAAENLLRERISERFPDDAIIGEEHGQTAGTSGFTWVLDPIDGTKSFIHGIPLYATLIGVLYGDPADASSGTPEVGVIRAPALDEIAYARRGGGAWHQRGSEAPQQAKVAQKTELSDALMLTSEVGSFRKRKSGQGMAAYLELDEKVRLARTWGDAYGYLMVATGQADVMFDPEMNLWDAAALQPVIEEAGGVFNDWQGTPTVHSGEAVAANASLMPAVLESLKGR</sequence>
<gene>
    <name evidence="13" type="primary">hisN_1</name>
    <name evidence="13" type="ORF">Pan181_26330</name>
</gene>
<dbReference type="GO" id="GO:0000105">
    <property type="term" value="P:L-histidine biosynthetic process"/>
    <property type="evidence" value="ECO:0007669"/>
    <property type="project" value="UniProtKB-UniRule"/>
</dbReference>
<keyword evidence="5" id="KW-0028">Amino-acid biosynthesis</keyword>
<evidence type="ECO:0000256" key="4">
    <source>
        <dbReference type="ARBA" id="ARBA00013085"/>
    </source>
</evidence>
<dbReference type="InterPro" id="IPR000760">
    <property type="entry name" value="Inositol_monophosphatase-like"/>
</dbReference>
<feature type="binding site" evidence="12">
    <location>
        <position position="72"/>
    </location>
    <ligand>
        <name>Mg(2+)</name>
        <dbReference type="ChEBI" id="CHEBI:18420"/>
        <label>1</label>
        <note>catalytic</note>
    </ligand>
</feature>
<evidence type="ECO:0000256" key="10">
    <source>
        <dbReference type="ARBA" id="ARBA00049158"/>
    </source>
</evidence>
<name>A0A518ANX7_9BACT</name>
<dbReference type="FunFam" id="3.30.540.10:FF:000003">
    <property type="entry name" value="Inositol-1-monophosphatase"/>
    <property type="match status" value="1"/>
</dbReference>
<comment type="cofactor">
    <cofactor evidence="1 12">
        <name>Mg(2+)</name>
        <dbReference type="ChEBI" id="CHEBI:18420"/>
    </cofactor>
</comment>
<dbReference type="EMBL" id="CP036278">
    <property type="protein sequence ID" value="QDU56424.1"/>
    <property type="molecule type" value="Genomic_DNA"/>
</dbReference>
<keyword evidence="14" id="KW-1185">Reference proteome</keyword>
<dbReference type="GO" id="GO:0004401">
    <property type="term" value="F:histidinol-phosphatase activity"/>
    <property type="evidence" value="ECO:0007669"/>
    <property type="project" value="UniProtKB-UniRule"/>
</dbReference>
<accession>A0A518ANX7</accession>
<protein>
    <recommendedName>
        <fullName evidence="4 11">Histidinol-phosphatase</fullName>
        <ecNumber evidence="4 11">3.1.3.15</ecNumber>
    </recommendedName>
</protein>
<dbReference type="OrthoDB" id="9772456at2"/>
<dbReference type="EC" id="3.1.3.15" evidence="4 11"/>
<evidence type="ECO:0000256" key="5">
    <source>
        <dbReference type="ARBA" id="ARBA00022605"/>
    </source>
</evidence>
<dbReference type="InterPro" id="IPR011809">
    <property type="entry name" value="His_9_proposed"/>
</dbReference>
<feature type="binding site" evidence="12">
    <location>
        <position position="88"/>
    </location>
    <ligand>
        <name>Mg(2+)</name>
        <dbReference type="ChEBI" id="CHEBI:18420"/>
        <label>1</label>
        <note>catalytic</note>
    </ligand>
</feature>
<dbReference type="PROSITE" id="PS00629">
    <property type="entry name" value="IMP_1"/>
    <property type="match status" value="1"/>
</dbReference>
<dbReference type="InterPro" id="IPR020583">
    <property type="entry name" value="Inositol_monoP_metal-BS"/>
</dbReference>
<dbReference type="GO" id="GO:0006020">
    <property type="term" value="P:inositol metabolic process"/>
    <property type="evidence" value="ECO:0007669"/>
    <property type="project" value="TreeGrafter"/>
</dbReference>
<evidence type="ECO:0000256" key="12">
    <source>
        <dbReference type="PIRSR" id="PIRSR600760-2"/>
    </source>
</evidence>
<evidence type="ECO:0000256" key="11">
    <source>
        <dbReference type="NCBIfam" id="TIGR02067"/>
    </source>
</evidence>
<reference evidence="13 14" key="1">
    <citation type="submission" date="2019-02" db="EMBL/GenBank/DDBJ databases">
        <title>Deep-cultivation of Planctomycetes and their phenomic and genomic characterization uncovers novel biology.</title>
        <authorList>
            <person name="Wiegand S."/>
            <person name="Jogler M."/>
            <person name="Boedeker C."/>
            <person name="Pinto D."/>
            <person name="Vollmers J."/>
            <person name="Rivas-Marin E."/>
            <person name="Kohn T."/>
            <person name="Peeters S.H."/>
            <person name="Heuer A."/>
            <person name="Rast P."/>
            <person name="Oberbeckmann S."/>
            <person name="Bunk B."/>
            <person name="Jeske O."/>
            <person name="Meyerdierks A."/>
            <person name="Storesund J.E."/>
            <person name="Kallscheuer N."/>
            <person name="Luecker S."/>
            <person name="Lage O.M."/>
            <person name="Pohl T."/>
            <person name="Merkel B.J."/>
            <person name="Hornburger P."/>
            <person name="Mueller R.-W."/>
            <person name="Bruemmer F."/>
            <person name="Labrenz M."/>
            <person name="Spormann A.M."/>
            <person name="Op den Camp H."/>
            <person name="Overmann J."/>
            <person name="Amann R."/>
            <person name="Jetten M.S.M."/>
            <person name="Mascher T."/>
            <person name="Medema M.H."/>
            <person name="Devos D.P."/>
            <person name="Kaster A.-K."/>
            <person name="Ovreas L."/>
            <person name="Rohde M."/>
            <person name="Galperin M.Y."/>
            <person name="Jogler C."/>
        </authorList>
    </citation>
    <scope>NUCLEOTIDE SEQUENCE [LARGE SCALE GENOMIC DNA]</scope>
    <source>
        <strain evidence="13 14">Pan181</strain>
    </source>
</reference>
<evidence type="ECO:0000256" key="7">
    <source>
        <dbReference type="ARBA" id="ARBA00022801"/>
    </source>
</evidence>
<evidence type="ECO:0000313" key="14">
    <source>
        <dbReference type="Proteomes" id="UP000315750"/>
    </source>
</evidence>
<dbReference type="SUPFAM" id="SSF56655">
    <property type="entry name" value="Carbohydrate phosphatase"/>
    <property type="match status" value="1"/>
</dbReference>
<keyword evidence="9" id="KW-0368">Histidine biosynthesis</keyword>
<dbReference type="KEGG" id="amuc:Pan181_26330"/>
<dbReference type="PRINTS" id="PR00377">
    <property type="entry name" value="IMPHPHTASES"/>
</dbReference>
<feature type="binding site" evidence="12">
    <location>
        <position position="91"/>
    </location>
    <ligand>
        <name>Mg(2+)</name>
        <dbReference type="ChEBI" id="CHEBI:18420"/>
        <label>1</label>
        <note>catalytic</note>
    </ligand>
</feature>
<evidence type="ECO:0000256" key="9">
    <source>
        <dbReference type="ARBA" id="ARBA00023102"/>
    </source>
</evidence>
<organism evidence="13 14">
    <name type="scientific">Aeoliella mucimassa</name>
    <dbReference type="NCBI Taxonomy" id="2527972"/>
    <lineage>
        <taxon>Bacteria</taxon>
        <taxon>Pseudomonadati</taxon>
        <taxon>Planctomycetota</taxon>
        <taxon>Planctomycetia</taxon>
        <taxon>Pirellulales</taxon>
        <taxon>Lacipirellulaceae</taxon>
        <taxon>Aeoliella</taxon>
    </lineage>
</organism>
<dbReference type="UniPathway" id="UPA00031">
    <property type="reaction ID" value="UER00013"/>
</dbReference>
<comment type="catalytic activity">
    <reaction evidence="10">
        <text>L-histidinol phosphate + H2O = L-histidinol + phosphate</text>
        <dbReference type="Rhea" id="RHEA:14465"/>
        <dbReference type="ChEBI" id="CHEBI:15377"/>
        <dbReference type="ChEBI" id="CHEBI:43474"/>
        <dbReference type="ChEBI" id="CHEBI:57699"/>
        <dbReference type="ChEBI" id="CHEBI:57980"/>
        <dbReference type="EC" id="3.1.3.15"/>
    </reaction>
</comment>
<proteinExistence type="inferred from homology"/>
<dbReference type="GO" id="GO:0046872">
    <property type="term" value="F:metal ion binding"/>
    <property type="evidence" value="ECO:0007669"/>
    <property type="project" value="UniProtKB-KW"/>
</dbReference>
<dbReference type="NCBIfam" id="TIGR02067">
    <property type="entry name" value="his_9_HisN"/>
    <property type="match status" value="1"/>
</dbReference>
<dbReference type="GO" id="GO:0007165">
    <property type="term" value="P:signal transduction"/>
    <property type="evidence" value="ECO:0007669"/>
    <property type="project" value="TreeGrafter"/>
</dbReference>
<evidence type="ECO:0000256" key="1">
    <source>
        <dbReference type="ARBA" id="ARBA00001946"/>
    </source>
</evidence>
<dbReference type="AlphaFoldDB" id="A0A518ANX7"/>
<feature type="binding site" evidence="12">
    <location>
        <position position="90"/>
    </location>
    <ligand>
        <name>Mg(2+)</name>
        <dbReference type="ChEBI" id="CHEBI:18420"/>
        <label>2</label>
    </ligand>
</feature>
<evidence type="ECO:0000313" key="13">
    <source>
        <dbReference type="EMBL" id="QDU56424.1"/>
    </source>
</evidence>
<comment type="similarity">
    <text evidence="3">Belongs to the inositol monophosphatase superfamily.</text>
</comment>
<keyword evidence="8 12" id="KW-0460">Magnesium</keyword>
<dbReference type="Proteomes" id="UP000315750">
    <property type="component" value="Chromosome"/>
</dbReference>
<evidence type="ECO:0000256" key="2">
    <source>
        <dbReference type="ARBA" id="ARBA00004970"/>
    </source>
</evidence>
<evidence type="ECO:0000256" key="3">
    <source>
        <dbReference type="ARBA" id="ARBA00009759"/>
    </source>
</evidence>
<dbReference type="PANTHER" id="PTHR20854">
    <property type="entry name" value="INOSITOL MONOPHOSPHATASE"/>
    <property type="match status" value="1"/>
</dbReference>
<dbReference type="CDD" id="cd01641">
    <property type="entry name" value="Bacterial_IMPase_like_1"/>
    <property type="match status" value="1"/>
</dbReference>
<keyword evidence="7 13" id="KW-0378">Hydrolase</keyword>
<dbReference type="GO" id="GO:0008934">
    <property type="term" value="F:inositol monophosphate 1-phosphatase activity"/>
    <property type="evidence" value="ECO:0007669"/>
    <property type="project" value="TreeGrafter"/>
</dbReference>
<dbReference type="Pfam" id="PF00459">
    <property type="entry name" value="Inositol_P"/>
    <property type="match status" value="1"/>
</dbReference>
<dbReference type="Gene3D" id="3.30.540.10">
    <property type="entry name" value="Fructose-1,6-Bisphosphatase, subunit A, domain 1"/>
    <property type="match status" value="1"/>
</dbReference>
<feature type="binding site" evidence="12">
    <location>
        <position position="228"/>
    </location>
    <ligand>
        <name>Mg(2+)</name>
        <dbReference type="ChEBI" id="CHEBI:18420"/>
        <label>1</label>
        <note>catalytic</note>
    </ligand>
</feature>
<keyword evidence="6 12" id="KW-0479">Metal-binding</keyword>
<evidence type="ECO:0000256" key="8">
    <source>
        <dbReference type="ARBA" id="ARBA00022842"/>
    </source>
</evidence>
<comment type="pathway">
    <text evidence="2">Amino-acid biosynthesis; L-histidine biosynthesis; L-histidine from 5-phospho-alpha-D-ribose 1-diphosphate: step 8/9.</text>
</comment>
<dbReference type="PANTHER" id="PTHR20854:SF4">
    <property type="entry name" value="INOSITOL-1-MONOPHOSPHATASE-RELATED"/>
    <property type="match status" value="1"/>
</dbReference>
<dbReference type="Gene3D" id="3.40.190.80">
    <property type="match status" value="1"/>
</dbReference>
<dbReference type="RefSeq" id="WP_145247172.1">
    <property type="nucleotide sequence ID" value="NZ_CP036278.1"/>
</dbReference>
<evidence type="ECO:0000256" key="6">
    <source>
        <dbReference type="ARBA" id="ARBA00022723"/>
    </source>
</evidence>